<dbReference type="AlphaFoldDB" id="A0A7M7J0P2"/>
<dbReference type="PANTHER" id="PTHR21824:SF4">
    <property type="entry name" value="TRANSMEMBRANE PROTEIN 177"/>
    <property type="match status" value="1"/>
</dbReference>
<dbReference type="RefSeq" id="XP_022645191.1">
    <property type="nucleotide sequence ID" value="XM_022789456.1"/>
</dbReference>
<protein>
    <recommendedName>
        <fullName evidence="4">Transmembrane protein 177</fullName>
    </recommendedName>
</protein>
<evidence type="ECO:0000313" key="3">
    <source>
        <dbReference type="Proteomes" id="UP000594260"/>
    </source>
</evidence>
<dbReference type="RefSeq" id="XP_022645190.1">
    <property type="nucleotide sequence ID" value="XM_022789455.1"/>
</dbReference>
<dbReference type="RefSeq" id="XP_022645192.1">
    <property type="nucleotide sequence ID" value="XM_022789457.1"/>
</dbReference>
<reference evidence="2" key="1">
    <citation type="submission" date="2021-01" db="UniProtKB">
        <authorList>
            <consortium name="EnsemblMetazoa"/>
        </authorList>
    </citation>
    <scope>IDENTIFICATION</scope>
</reference>
<dbReference type="OMA" id="HTFGLKY"/>
<organism evidence="2 3">
    <name type="scientific">Varroa destructor</name>
    <name type="common">Honeybee mite</name>
    <dbReference type="NCBI Taxonomy" id="109461"/>
    <lineage>
        <taxon>Eukaryota</taxon>
        <taxon>Metazoa</taxon>
        <taxon>Ecdysozoa</taxon>
        <taxon>Arthropoda</taxon>
        <taxon>Chelicerata</taxon>
        <taxon>Arachnida</taxon>
        <taxon>Acari</taxon>
        <taxon>Parasitiformes</taxon>
        <taxon>Mesostigmata</taxon>
        <taxon>Gamasina</taxon>
        <taxon>Dermanyssoidea</taxon>
        <taxon>Varroidae</taxon>
        <taxon>Varroa</taxon>
    </lineage>
</organism>
<dbReference type="EnsemblMetazoa" id="XM_022789456">
    <property type="protein sequence ID" value="XP_022645191"/>
    <property type="gene ID" value="LOC111243632"/>
</dbReference>
<dbReference type="GeneID" id="111243632"/>
<dbReference type="KEGG" id="vde:111243632"/>
<dbReference type="InParanoid" id="A0A7M7J0P2"/>
<dbReference type="EnsemblMetazoa" id="XM_022789455">
    <property type="protein sequence ID" value="XP_022645190"/>
    <property type="gene ID" value="LOC111243632"/>
</dbReference>
<dbReference type="OrthoDB" id="110174at2759"/>
<dbReference type="PANTHER" id="PTHR21824">
    <property type="entry name" value="TRANSMEMBRANE PROTEIN 177"/>
    <property type="match status" value="1"/>
</dbReference>
<dbReference type="InterPro" id="IPR026620">
    <property type="entry name" value="TMEM177"/>
</dbReference>
<dbReference type="GO" id="GO:0016020">
    <property type="term" value="C:membrane"/>
    <property type="evidence" value="ECO:0007669"/>
    <property type="project" value="TreeGrafter"/>
</dbReference>
<proteinExistence type="predicted"/>
<dbReference type="RefSeq" id="XP_022645195.1">
    <property type="nucleotide sequence ID" value="XM_022789460.1"/>
</dbReference>
<dbReference type="EnsemblMetazoa" id="XM_022789460">
    <property type="protein sequence ID" value="XP_022645195"/>
    <property type="gene ID" value="LOC111243632"/>
</dbReference>
<dbReference type="EnsemblMetazoa" id="XM_022789459">
    <property type="protein sequence ID" value="XP_022645194"/>
    <property type="gene ID" value="LOC111243632"/>
</dbReference>
<dbReference type="EnsemblMetazoa" id="XM_022789457">
    <property type="protein sequence ID" value="XP_022645192"/>
    <property type="gene ID" value="LOC111243632"/>
</dbReference>
<sequence length="331" mass="36998">MPFFMTTTGRKVAAALAGIGGLTTFVASWLPQTIYLDKLKNIVQCYEHGLPLRLNEELTARTQSVLKDFTSLSEAKKASIRFFLVNRIEPFYAGTPESGYGAIIGLPFNFRYKSVHDIKEADVRLPGEQSIDWTTGAARLFKEHLILSDEAQRFAIAQQIYLANTSHVTVNSIAATGATVNVYVLSKILNSRIERKVPFSARCVVYGLVCCFCFMGYLAITDMARYKHEWDSLAYVMKLGPMYRQGAVDYFERALVCNKALRILGGKTTQKMFTVKGNLNTWIRTPHVPMTVCMERVKRIKKEMEGTCEVCEEISGAKVAKADPVADTGKV</sequence>
<keyword evidence="3" id="KW-1185">Reference proteome</keyword>
<dbReference type="FunCoup" id="A0A7M7J0P2">
    <property type="interactions" value="351"/>
</dbReference>
<evidence type="ECO:0000256" key="1">
    <source>
        <dbReference type="SAM" id="Phobius"/>
    </source>
</evidence>
<keyword evidence="1" id="KW-1133">Transmembrane helix</keyword>
<dbReference type="Proteomes" id="UP000594260">
    <property type="component" value="Unplaced"/>
</dbReference>
<evidence type="ECO:0000313" key="2">
    <source>
        <dbReference type="EnsemblMetazoa" id="XP_022645191"/>
    </source>
</evidence>
<evidence type="ECO:0008006" key="4">
    <source>
        <dbReference type="Google" id="ProtNLM"/>
    </source>
</evidence>
<keyword evidence="1" id="KW-0472">Membrane</keyword>
<feature type="transmembrane region" description="Helical" evidence="1">
    <location>
        <begin position="199"/>
        <end position="220"/>
    </location>
</feature>
<keyword evidence="1" id="KW-0812">Transmembrane</keyword>
<dbReference type="RefSeq" id="XP_022645194.1">
    <property type="nucleotide sequence ID" value="XM_022789459.1"/>
</dbReference>
<accession>A0A7M7J0P2</accession>
<name>A0A7M7J0P2_VARDE</name>